<gene>
    <name evidence="3" type="ORF">FNH04_30920</name>
</gene>
<accession>A0A5N8WA26</accession>
<proteinExistence type="predicted"/>
<dbReference type="InterPro" id="IPR024724">
    <property type="entry name" value="MoaF_N"/>
</dbReference>
<dbReference type="Proteomes" id="UP000326979">
    <property type="component" value="Unassembled WGS sequence"/>
</dbReference>
<protein>
    <recommendedName>
        <fullName evidence="2">Molybdenum cofactor biosynthesis protein F N-terminal domain-containing protein</fullName>
    </recommendedName>
</protein>
<feature type="domain" description="Molybdenum cofactor biosynthesis protein F N-terminal" evidence="2">
    <location>
        <begin position="7"/>
        <end position="89"/>
    </location>
</feature>
<reference evidence="3 4" key="1">
    <citation type="submission" date="2019-07" db="EMBL/GenBank/DDBJ databases">
        <title>New species of Amycolatopsis and Streptomyces.</title>
        <authorList>
            <person name="Duangmal K."/>
            <person name="Teo W.F.A."/>
            <person name="Lipun K."/>
        </authorList>
    </citation>
    <scope>NUCLEOTIDE SEQUENCE [LARGE SCALE GENOMIC DNA]</scope>
    <source>
        <strain evidence="3 4">TISTR 2346</strain>
    </source>
</reference>
<sequence length="149" mass="15466">MTAVPSGWQAGDDFAAGVDGNRLPRTEAPAGTSLSIAQADGGAPHLDFRTGQELFWRDGDGRQGTDRYEAVGARHGVHCPTVTDAARRLRAVVAPAPGRQRVGQVVTPGVLTGSSPGGVEPAPSRDLMGGAVIIAPRQGDLPRRAARLR</sequence>
<dbReference type="AlphaFoldDB" id="A0A5N8WA26"/>
<name>A0A5N8WA26_9ACTN</name>
<comment type="caution">
    <text evidence="3">The sequence shown here is derived from an EMBL/GenBank/DDBJ whole genome shotgun (WGS) entry which is preliminary data.</text>
</comment>
<dbReference type="Pfam" id="PF10703">
    <property type="entry name" value="MoaF"/>
    <property type="match status" value="1"/>
</dbReference>
<keyword evidence="4" id="KW-1185">Reference proteome</keyword>
<organism evidence="3 4">
    <name type="scientific">Streptomyces phyllanthi</name>
    <dbReference type="NCBI Taxonomy" id="1803180"/>
    <lineage>
        <taxon>Bacteria</taxon>
        <taxon>Bacillati</taxon>
        <taxon>Actinomycetota</taxon>
        <taxon>Actinomycetes</taxon>
        <taxon>Kitasatosporales</taxon>
        <taxon>Streptomycetaceae</taxon>
        <taxon>Streptomyces</taxon>
    </lineage>
</organism>
<dbReference type="EMBL" id="VJZE01000294">
    <property type="protein sequence ID" value="MPY44159.1"/>
    <property type="molecule type" value="Genomic_DNA"/>
</dbReference>
<evidence type="ECO:0000259" key="2">
    <source>
        <dbReference type="Pfam" id="PF10703"/>
    </source>
</evidence>
<feature type="region of interest" description="Disordered" evidence="1">
    <location>
        <begin position="1"/>
        <end position="28"/>
    </location>
</feature>
<dbReference type="OrthoDB" id="2560583at2"/>
<evidence type="ECO:0000313" key="4">
    <source>
        <dbReference type="Proteomes" id="UP000326979"/>
    </source>
</evidence>
<evidence type="ECO:0000313" key="3">
    <source>
        <dbReference type="EMBL" id="MPY44159.1"/>
    </source>
</evidence>
<dbReference type="RefSeq" id="WP_152789076.1">
    <property type="nucleotide sequence ID" value="NZ_BAABEQ010000013.1"/>
</dbReference>
<evidence type="ECO:0000256" key="1">
    <source>
        <dbReference type="SAM" id="MobiDB-lite"/>
    </source>
</evidence>